<feature type="region of interest" description="Disordered" evidence="1">
    <location>
        <begin position="49"/>
        <end position="90"/>
    </location>
</feature>
<keyword evidence="2" id="KW-0472">Membrane</keyword>
<dbReference type="EMBL" id="JANFNH010000014">
    <property type="protein sequence ID" value="MCQ4043284.1"/>
    <property type="molecule type" value="Genomic_DNA"/>
</dbReference>
<feature type="compositionally biased region" description="Polar residues" evidence="1">
    <location>
        <begin position="74"/>
        <end position="83"/>
    </location>
</feature>
<reference evidence="3 4" key="1">
    <citation type="submission" date="2022-06" db="EMBL/GenBank/DDBJ databases">
        <title>Draft genome sequence of type strain Streptomyces rubrisoli DSM 42083.</title>
        <authorList>
            <person name="Duangmal K."/>
            <person name="Klaysubun C."/>
        </authorList>
    </citation>
    <scope>NUCLEOTIDE SEQUENCE [LARGE SCALE GENOMIC DNA]</scope>
    <source>
        <strain evidence="3 4">DSM 42083</strain>
    </source>
</reference>
<evidence type="ECO:0000256" key="2">
    <source>
        <dbReference type="SAM" id="Phobius"/>
    </source>
</evidence>
<name>A0ABT1PD45_9ACTN</name>
<feature type="transmembrane region" description="Helical" evidence="2">
    <location>
        <begin position="21"/>
        <end position="42"/>
    </location>
</feature>
<accession>A0ABT1PD45</accession>
<protein>
    <submittedName>
        <fullName evidence="3">Uncharacterized protein</fullName>
    </submittedName>
</protein>
<evidence type="ECO:0000256" key="1">
    <source>
        <dbReference type="SAM" id="MobiDB-lite"/>
    </source>
</evidence>
<comment type="caution">
    <text evidence="3">The sequence shown here is derived from an EMBL/GenBank/DDBJ whole genome shotgun (WGS) entry which is preliminary data.</text>
</comment>
<dbReference type="RefSeq" id="WP_255928229.1">
    <property type="nucleotide sequence ID" value="NZ_JANFNH010000014.1"/>
</dbReference>
<keyword evidence="2" id="KW-1133">Transmembrane helix</keyword>
<proteinExistence type="predicted"/>
<evidence type="ECO:0000313" key="4">
    <source>
        <dbReference type="Proteomes" id="UP001206206"/>
    </source>
</evidence>
<feature type="compositionally biased region" description="Low complexity" evidence="1">
    <location>
        <begin position="55"/>
        <end position="68"/>
    </location>
</feature>
<organism evidence="3 4">
    <name type="scientific">Streptantibioticus rubrisoli</name>
    <dbReference type="NCBI Taxonomy" id="1387313"/>
    <lineage>
        <taxon>Bacteria</taxon>
        <taxon>Bacillati</taxon>
        <taxon>Actinomycetota</taxon>
        <taxon>Actinomycetes</taxon>
        <taxon>Kitasatosporales</taxon>
        <taxon>Streptomycetaceae</taxon>
        <taxon>Streptantibioticus</taxon>
    </lineage>
</organism>
<sequence>MTVPPSPPAALPKKRSLAKGCGIFAAAIVGLFVLSAVIAGIAGAGKKGTAKAEAKPSAPAVSKPSSSAGLRSKPTMTSSSRATSEAVLPPTEARKKAAAILHANDSYYQDEFNNGVTVTLNRGNPDSFPAFHTWQQKAATDVQPGMDAFKRADALFNADDEPASISDWQADNGQLSADIAQLADDGLGVGGPDDATYRQKVQDDARKFPHDFQTAEADADKVAAGK</sequence>
<keyword evidence="2" id="KW-0812">Transmembrane</keyword>
<keyword evidence="4" id="KW-1185">Reference proteome</keyword>
<gene>
    <name evidence="3" type="ORF">NON19_14910</name>
</gene>
<dbReference type="Proteomes" id="UP001206206">
    <property type="component" value="Unassembled WGS sequence"/>
</dbReference>
<evidence type="ECO:0000313" key="3">
    <source>
        <dbReference type="EMBL" id="MCQ4043284.1"/>
    </source>
</evidence>